<dbReference type="EMBL" id="KZ613953">
    <property type="protein sequence ID" value="PMD34658.1"/>
    <property type="molecule type" value="Genomic_DNA"/>
</dbReference>
<organism evidence="2 3">
    <name type="scientific">Hyaloscypha variabilis (strain UAMH 11265 / GT02V1 / F)</name>
    <name type="common">Meliniomyces variabilis</name>
    <dbReference type="NCBI Taxonomy" id="1149755"/>
    <lineage>
        <taxon>Eukaryota</taxon>
        <taxon>Fungi</taxon>
        <taxon>Dikarya</taxon>
        <taxon>Ascomycota</taxon>
        <taxon>Pezizomycotina</taxon>
        <taxon>Leotiomycetes</taxon>
        <taxon>Helotiales</taxon>
        <taxon>Hyaloscyphaceae</taxon>
        <taxon>Hyaloscypha</taxon>
        <taxon>Hyaloscypha variabilis</taxon>
    </lineage>
</organism>
<name>A0A2J6R837_HYAVF</name>
<keyword evidence="3" id="KW-1185">Reference proteome</keyword>
<proteinExistence type="predicted"/>
<dbReference type="Proteomes" id="UP000235786">
    <property type="component" value="Unassembled WGS sequence"/>
</dbReference>
<sequence length="479" mass="55414">MELEVSRDSTSLSDIESHAAPSQDCMLQNHGDLSDTHICKGVDSLINVFLDRRFRVTGFLRRDNHAEVYSILCVPSPSECFEARAYDLGGLSPKLRQYRLRSIKRLSKRTVLEALWGGRTVIVYKAGTEMIQGKETSEHKEPLPSELPPRDGLPRFVENTEVKRQIKTTDRQQEMARIRQLERRQSKRRSKRQMDPSRNLREETAKGYKTEVDSPRETAEEEALYVLLYIAHSDELHLRDQLPAATRLSLERYLQKSDLNFEDDNEMEAFMKTKHHELLFLRRQQKKLPALLKRRHDEFEQILRAPPPYPVRAPPPYPSNFEHQQSVKMAQHRYKVIKNVSDILPKLIHEVDTVHRELRKRLTLARQKKQEVENLIAIGVERKRLTRQVAAYGKCSRAVFPTSMSYAQVVVQYAAAEKELNDFERRHATSSALLDSLAEYKKLIGSSGKESALSTQAPVDEFIRGFEQLDVVLRCLVDC</sequence>
<accession>A0A2J6R837</accession>
<reference evidence="2 3" key="1">
    <citation type="submission" date="2016-04" db="EMBL/GenBank/DDBJ databases">
        <title>A degradative enzymes factory behind the ericoid mycorrhizal symbiosis.</title>
        <authorList>
            <consortium name="DOE Joint Genome Institute"/>
            <person name="Martino E."/>
            <person name="Morin E."/>
            <person name="Grelet G."/>
            <person name="Kuo A."/>
            <person name="Kohler A."/>
            <person name="Daghino S."/>
            <person name="Barry K."/>
            <person name="Choi C."/>
            <person name="Cichocki N."/>
            <person name="Clum A."/>
            <person name="Copeland A."/>
            <person name="Hainaut M."/>
            <person name="Haridas S."/>
            <person name="Labutti K."/>
            <person name="Lindquist E."/>
            <person name="Lipzen A."/>
            <person name="Khouja H.-R."/>
            <person name="Murat C."/>
            <person name="Ohm R."/>
            <person name="Olson A."/>
            <person name="Spatafora J."/>
            <person name="Veneault-Fourrey C."/>
            <person name="Henrissat B."/>
            <person name="Grigoriev I."/>
            <person name="Martin F."/>
            <person name="Perotto S."/>
        </authorList>
    </citation>
    <scope>NUCLEOTIDE SEQUENCE [LARGE SCALE GENOMIC DNA]</scope>
    <source>
        <strain evidence="2 3">F</strain>
    </source>
</reference>
<evidence type="ECO:0000313" key="3">
    <source>
        <dbReference type="Proteomes" id="UP000235786"/>
    </source>
</evidence>
<feature type="region of interest" description="Disordered" evidence="1">
    <location>
        <begin position="133"/>
        <end position="216"/>
    </location>
</feature>
<gene>
    <name evidence="2" type="ORF">L207DRAFT_638184</name>
</gene>
<evidence type="ECO:0000256" key="1">
    <source>
        <dbReference type="SAM" id="MobiDB-lite"/>
    </source>
</evidence>
<feature type="compositionally biased region" description="Basic and acidic residues" evidence="1">
    <location>
        <begin position="135"/>
        <end position="184"/>
    </location>
</feature>
<dbReference type="OrthoDB" id="4694955at2759"/>
<dbReference type="AlphaFoldDB" id="A0A2J6R837"/>
<evidence type="ECO:0000313" key="2">
    <source>
        <dbReference type="EMBL" id="PMD34658.1"/>
    </source>
</evidence>
<feature type="compositionally biased region" description="Basic and acidic residues" evidence="1">
    <location>
        <begin position="192"/>
        <end position="216"/>
    </location>
</feature>
<protein>
    <submittedName>
        <fullName evidence="2">Uncharacterized protein</fullName>
    </submittedName>
</protein>